<dbReference type="OrthoDB" id="3402829at2"/>
<feature type="transmembrane region" description="Helical" evidence="6">
    <location>
        <begin position="36"/>
        <end position="55"/>
    </location>
</feature>
<evidence type="ECO:0000256" key="4">
    <source>
        <dbReference type="ARBA" id="ARBA00022989"/>
    </source>
</evidence>
<sequence length="85" mass="8635">MIGIVIGIALIGVVAVLAVVRVAIGPDDANRAAASDLLFFAVVGLIVLVGTLVGNDHVFDLVLVGTVVGFLASVSLARALTRGRR</sequence>
<comment type="subcellular location">
    <subcellularLocation>
        <location evidence="1">Cell membrane</location>
        <topology evidence="1">Multi-pass membrane protein</topology>
    </subcellularLocation>
</comment>
<keyword evidence="3 6" id="KW-0812">Transmembrane</keyword>
<keyword evidence="8" id="KW-1185">Reference proteome</keyword>
<dbReference type="Pfam" id="PF04066">
    <property type="entry name" value="MrpF_PhaF"/>
    <property type="match status" value="1"/>
</dbReference>
<dbReference type="GO" id="GO:0015075">
    <property type="term" value="F:monoatomic ion transmembrane transporter activity"/>
    <property type="evidence" value="ECO:0007669"/>
    <property type="project" value="InterPro"/>
</dbReference>
<evidence type="ECO:0000313" key="7">
    <source>
        <dbReference type="EMBL" id="TBT94426.1"/>
    </source>
</evidence>
<evidence type="ECO:0000256" key="6">
    <source>
        <dbReference type="SAM" id="Phobius"/>
    </source>
</evidence>
<dbReference type="InterPro" id="IPR007208">
    <property type="entry name" value="MrpF/PhaF-like"/>
</dbReference>
<dbReference type="Proteomes" id="UP000291933">
    <property type="component" value="Unassembled WGS sequence"/>
</dbReference>
<feature type="transmembrane region" description="Helical" evidence="6">
    <location>
        <begin position="61"/>
        <end position="80"/>
    </location>
</feature>
<evidence type="ECO:0000256" key="1">
    <source>
        <dbReference type="ARBA" id="ARBA00004651"/>
    </source>
</evidence>
<name>A0A4Q9KJ35_PROTD</name>
<evidence type="ECO:0000256" key="5">
    <source>
        <dbReference type="ARBA" id="ARBA00023136"/>
    </source>
</evidence>
<accession>A0A4Q9KJ35</accession>
<evidence type="ECO:0000256" key="3">
    <source>
        <dbReference type="ARBA" id="ARBA00022692"/>
    </source>
</evidence>
<proteinExistence type="predicted"/>
<dbReference type="AlphaFoldDB" id="A0A4Q9KJ35"/>
<gene>
    <name evidence="7" type="ORF">ET996_10430</name>
</gene>
<comment type="caution">
    <text evidence="7">The sequence shown here is derived from an EMBL/GenBank/DDBJ whole genome shotgun (WGS) entry which is preliminary data.</text>
</comment>
<keyword evidence="5 6" id="KW-0472">Membrane</keyword>
<reference evidence="7 8" key="1">
    <citation type="submission" date="2019-01" db="EMBL/GenBank/DDBJ databases">
        <title>Lactibacter flavus gen. nov., sp. nov., a novel bacterium of the family Propionibacteriaceae isolated from raw milk and dairy products.</title>
        <authorList>
            <person name="Huptas C."/>
            <person name="Wenning M."/>
            <person name="Breitenwieser F."/>
            <person name="Doll E."/>
            <person name="Von Neubeck M."/>
            <person name="Busse H.-J."/>
            <person name="Scherer S."/>
        </authorList>
    </citation>
    <scope>NUCLEOTIDE SEQUENCE [LARGE SCALE GENOMIC DNA]</scope>
    <source>
        <strain evidence="7 8">DSM 22130</strain>
    </source>
</reference>
<keyword evidence="4 6" id="KW-1133">Transmembrane helix</keyword>
<feature type="transmembrane region" description="Helical" evidence="6">
    <location>
        <begin position="6"/>
        <end position="24"/>
    </location>
</feature>
<evidence type="ECO:0000313" key="8">
    <source>
        <dbReference type="Proteomes" id="UP000291933"/>
    </source>
</evidence>
<dbReference type="GO" id="GO:0005886">
    <property type="term" value="C:plasma membrane"/>
    <property type="evidence" value="ECO:0007669"/>
    <property type="project" value="UniProtKB-SubCell"/>
</dbReference>
<protein>
    <submittedName>
        <fullName evidence="7">Pesticidal protein Cry26Aa</fullName>
    </submittedName>
</protein>
<keyword evidence="2" id="KW-1003">Cell membrane</keyword>
<evidence type="ECO:0000256" key="2">
    <source>
        <dbReference type="ARBA" id="ARBA00022475"/>
    </source>
</evidence>
<organism evidence="7 8">
    <name type="scientific">Propioniciclava tarda</name>
    <dbReference type="NCBI Taxonomy" id="433330"/>
    <lineage>
        <taxon>Bacteria</taxon>
        <taxon>Bacillati</taxon>
        <taxon>Actinomycetota</taxon>
        <taxon>Actinomycetes</taxon>
        <taxon>Propionibacteriales</taxon>
        <taxon>Propionibacteriaceae</taxon>
        <taxon>Propioniciclava</taxon>
    </lineage>
</organism>
<dbReference type="RefSeq" id="WP_131172506.1">
    <property type="nucleotide sequence ID" value="NZ_FXTL01000013.1"/>
</dbReference>
<dbReference type="EMBL" id="SDMR01000013">
    <property type="protein sequence ID" value="TBT94426.1"/>
    <property type="molecule type" value="Genomic_DNA"/>
</dbReference>